<protein>
    <submittedName>
        <fullName evidence="2">DNA-binding transcriptional regulator, XRE-family HTH domain</fullName>
    </submittedName>
</protein>
<keyword evidence="2" id="KW-0238">DNA-binding</keyword>
<dbReference type="SMART" id="SM00530">
    <property type="entry name" value="HTH_XRE"/>
    <property type="match status" value="1"/>
</dbReference>
<dbReference type="InterPro" id="IPR010982">
    <property type="entry name" value="Lambda_DNA-bd_dom_sf"/>
</dbReference>
<evidence type="ECO:0000313" key="2">
    <source>
        <dbReference type="EMBL" id="SET17127.1"/>
    </source>
</evidence>
<dbReference type="OrthoDB" id="5190137at2"/>
<dbReference type="EMBL" id="FOHJ01000003">
    <property type="protein sequence ID" value="SET17127.1"/>
    <property type="molecule type" value="Genomic_DNA"/>
</dbReference>
<dbReference type="Gene3D" id="1.10.260.40">
    <property type="entry name" value="lambda repressor-like DNA-binding domains"/>
    <property type="match status" value="1"/>
</dbReference>
<dbReference type="PROSITE" id="PS50943">
    <property type="entry name" value="HTH_CROC1"/>
    <property type="match status" value="1"/>
</dbReference>
<name>A0A1I0CC46_9BACI</name>
<dbReference type="AlphaFoldDB" id="A0A1I0CC46"/>
<dbReference type="GO" id="GO:0003677">
    <property type="term" value="F:DNA binding"/>
    <property type="evidence" value="ECO:0007669"/>
    <property type="project" value="UniProtKB-KW"/>
</dbReference>
<feature type="domain" description="HTH cro/C1-type" evidence="1">
    <location>
        <begin position="14"/>
        <end position="68"/>
    </location>
</feature>
<accession>A0A1I0CC46</accession>
<sequence length="83" mass="9881">MNRKKFRRVFGFYMRQARENRDLSVDHLAHEANVDRRTIQRIESGETSPKHETVFNLAYALQIDINEIHHQIIKDSKHSPPLE</sequence>
<proteinExistence type="predicted"/>
<gene>
    <name evidence="2" type="ORF">SAMN05421676_103115</name>
</gene>
<dbReference type="STRING" id="237682.SAMN05421676_103115"/>
<dbReference type="Pfam" id="PF01381">
    <property type="entry name" value="HTH_3"/>
    <property type="match status" value="1"/>
</dbReference>
<keyword evidence="3" id="KW-1185">Reference proteome</keyword>
<dbReference type="Proteomes" id="UP000199095">
    <property type="component" value="Unassembled WGS sequence"/>
</dbReference>
<dbReference type="InterPro" id="IPR001387">
    <property type="entry name" value="Cro/C1-type_HTH"/>
</dbReference>
<reference evidence="3" key="1">
    <citation type="submission" date="2016-10" db="EMBL/GenBank/DDBJ databases">
        <authorList>
            <person name="Varghese N."/>
            <person name="Submissions S."/>
        </authorList>
    </citation>
    <scope>NUCLEOTIDE SEQUENCE [LARGE SCALE GENOMIC DNA]</scope>
    <source>
        <strain evidence="3">CGMCC 1.3566</strain>
    </source>
</reference>
<dbReference type="RefSeq" id="WP_093132738.1">
    <property type="nucleotide sequence ID" value="NZ_FOHJ01000003.1"/>
</dbReference>
<evidence type="ECO:0000313" key="3">
    <source>
        <dbReference type="Proteomes" id="UP000199095"/>
    </source>
</evidence>
<dbReference type="CDD" id="cd00093">
    <property type="entry name" value="HTH_XRE"/>
    <property type="match status" value="1"/>
</dbReference>
<dbReference type="SUPFAM" id="SSF47413">
    <property type="entry name" value="lambda repressor-like DNA-binding domains"/>
    <property type="match status" value="1"/>
</dbReference>
<organism evidence="2 3">
    <name type="scientific">Salinibacillus kushneri</name>
    <dbReference type="NCBI Taxonomy" id="237682"/>
    <lineage>
        <taxon>Bacteria</taxon>
        <taxon>Bacillati</taxon>
        <taxon>Bacillota</taxon>
        <taxon>Bacilli</taxon>
        <taxon>Bacillales</taxon>
        <taxon>Bacillaceae</taxon>
        <taxon>Salinibacillus</taxon>
    </lineage>
</organism>
<evidence type="ECO:0000259" key="1">
    <source>
        <dbReference type="PROSITE" id="PS50943"/>
    </source>
</evidence>